<name>A0ABR7WQ31_9SPHI</name>
<feature type="transmembrane region" description="Helical" evidence="6">
    <location>
        <begin position="161"/>
        <end position="184"/>
    </location>
</feature>
<feature type="domain" description="RDD" evidence="7">
    <location>
        <begin position="78"/>
        <end position="196"/>
    </location>
</feature>
<evidence type="ECO:0000313" key="9">
    <source>
        <dbReference type="Proteomes" id="UP000606600"/>
    </source>
</evidence>
<keyword evidence="2" id="KW-1003">Cell membrane</keyword>
<dbReference type="Proteomes" id="UP000606600">
    <property type="component" value="Unassembled WGS sequence"/>
</dbReference>
<dbReference type="EMBL" id="JACWMY010000005">
    <property type="protein sequence ID" value="MBD1364438.1"/>
    <property type="molecule type" value="Genomic_DNA"/>
</dbReference>
<dbReference type="InterPro" id="IPR010432">
    <property type="entry name" value="RDD"/>
</dbReference>
<keyword evidence="4 6" id="KW-1133">Transmembrane helix</keyword>
<evidence type="ECO:0000256" key="6">
    <source>
        <dbReference type="SAM" id="Phobius"/>
    </source>
</evidence>
<gene>
    <name evidence="8" type="ORF">IDJ77_11520</name>
</gene>
<evidence type="ECO:0000256" key="3">
    <source>
        <dbReference type="ARBA" id="ARBA00022692"/>
    </source>
</evidence>
<evidence type="ECO:0000259" key="7">
    <source>
        <dbReference type="Pfam" id="PF06271"/>
    </source>
</evidence>
<dbReference type="PANTHER" id="PTHR36115:SF10">
    <property type="entry name" value="RDD DOMAIN-CONTAINING PROTEIN"/>
    <property type="match status" value="1"/>
</dbReference>
<dbReference type="RefSeq" id="WP_191189101.1">
    <property type="nucleotide sequence ID" value="NZ_JACWMY010000005.1"/>
</dbReference>
<feature type="transmembrane region" description="Helical" evidence="6">
    <location>
        <begin position="92"/>
        <end position="112"/>
    </location>
</feature>
<accession>A0ABR7WQ31</accession>
<evidence type="ECO:0000313" key="8">
    <source>
        <dbReference type="EMBL" id="MBD1364438.1"/>
    </source>
</evidence>
<evidence type="ECO:0000256" key="5">
    <source>
        <dbReference type="ARBA" id="ARBA00023136"/>
    </source>
</evidence>
<reference evidence="8 9" key="1">
    <citation type="submission" date="2020-09" db="EMBL/GenBank/DDBJ databases">
        <title>Novel species of Mucilaginibacter isolated from a glacier on the Tibetan Plateau.</title>
        <authorList>
            <person name="Liu Q."/>
            <person name="Xin Y.-H."/>
        </authorList>
    </citation>
    <scope>NUCLEOTIDE SEQUENCE [LARGE SCALE GENOMIC DNA]</scope>
    <source>
        <strain evidence="8 9">ZT4R22</strain>
    </source>
</reference>
<proteinExistence type="predicted"/>
<dbReference type="PANTHER" id="PTHR36115">
    <property type="entry name" value="PROLINE-RICH ANTIGEN HOMOLOG-RELATED"/>
    <property type="match status" value="1"/>
</dbReference>
<organism evidence="8 9">
    <name type="scientific">Mucilaginibacter pankratovii</name>
    <dbReference type="NCBI Taxonomy" id="2772110"/>
    <lineage>
        <taxon>Bacteria</taxon>
        <taxon>Pseudomonadati</taxon>
        <taxon>Bacteroidota</taxon>
        <taxon>Sphingobacteriia</taxon>
        <taxon>Sphingobacteriales</taxon>
        <taxon>Sphingobacteriaceae</taxon>
        <taxon>Mucilaginibacter</taxon>
    </lineage>
</organism>
<dbReference type="Pfam" id="PF06271">
    <property type="entry name" value="RDD"/>
    <property type="match status" value="1"/>
</dbReference>
<keyword evidence="3 6" id="KW-0812">Transmembrane</keyword>
<protein>
    <submittedName>
        <fullName evidence="8">RDD family protein</fullName>
    </submittedName>
</protein>
<evidence type="ECO:0000256" key="1">
    <source>
        <dbReference type="ARBA" id="ARBA00004651"/>
    </source>
</evidence>
<feature type="transmembrane region" description="Helical" evidence="6">
    <location>
        <begin position="124"/>
        <end position="149"/>
    </location>
</feature>
<sequence>MSTLNLPAIKQSLIKKTDDQLIKILSTSQNDYEVGVMPIIREILLDRGLSEVELHSYDTAYLSSKNNVANQPRIHSPASFVARLCQYVIDHLAFFGICYLLQLSLSILGVLTDAAYDAGCLALYLLYYCISLGTNSATPGMSALGLKVVTKEKGDLNYELGFIRGVFMLLNFFTLQLGHMWMLIEKDKRTAVDIFSKTMVVYDK</sequence>
<dbReference type="InterPro" id="IPR051791">
    <property type="entry name" value="Pra-immunoreactive"/>
</dbReference>
<keyword evidence="9" id="KW-1185">Reference proteome</keyword>
<evidence type="ECO:0000256" key="2">
    <source>
        <dbReference type="ARBA" id="ARBA00022475"/>
    </source>
</evidence>
<evidence type="ECO:0000256" key="4">
    <source>
        <dbReference type="ARBA" id="ARBA00022989"/>
    </source>
</evidence>
<comment type="subcellular location">
    <subcellularLocation>
        <location evidence="1">Cell membrane</location>
        <topology evidence="1">Multi-pass membrane protein</topology>
    </subcellularLocation>
</comment>
<comment type="caution">
    <text evidence="8">The sequence shown here is derived from an EMBL/GenBank/DDBJ whole genome shotgun (WGS) entry which is preliminary data.</text>
</comment>
<keyword evidence="5 6" id="KW-0472">Membrane</keyword>